<organism evidence="1 2">
    <name type="scientific">Haematococcus lacustris</name>
    <name type="common">Green alga</name>
    <name type="synonym">Haematococcus pluvialis</name>
    <dbReference type="NCBI Taxonomy" id="44745"/>
    <lineage>
        <taxon>Eukaryota</taxon>
        <taxon>Viridiplantae</taxon>
        <taxon>Chlorophyta</taxon>
        <taxon>core chlorophytes</taxon>
        <taxon>Chlorophyceae</taxon>
        <taxon>CS clade</taxon>
        <taxon>Chlamydomonadales</taxon>
        <taxon>Haematococcaceae</taxon>
        <taxon>Haematococcus</taxon>
    </lineage>
</organism>
<name>A0A699Z3P0_HAELA</name>
<accession>A0A699Z3P0</accession>
<sequence>MKQAGKVPHAVCCPDMTSCASAPAPGTASPAQLLASCLSQIRAPAGGRRWIGLLGPGAAWSPQPKTCCGTGALCH</sequence>
<dbReference type="EMBL" id="BLLF01000957">
    <property type="protein sequence ID" value="GFH16180.1"/>
    <property type="molecule type" value="Genomic_DNA"/>
</dbReference>
<dbReference type="Proteomes" id="UP000485058">
    <property type="component" value="Unassembled WGS sequence"/>
</dbReference>
<evidence type="ECO:0000313" key="1">
    <source>
        <dbReference type="EMBL" id="GFH16180.1"/>
    </source>
</evidence>
<proteinExistence type="predicted"/>
<reference evidence="1 2" key="1">
    <citation type="submission" date="2020-02" db="EMBL/GenBank/DDBJ databases">
        <title>Draft genome sequence of Haematococcus lacustris strain NIES-144.</title>
        <authorList>
            <person name="Morimoto D."/>
            <person name="Nakagawa S."/>
            <person name="Yoshida T."/>
            <person name="Sawayama S."/>
        </authorList>
    </citation>
    <scope>NUCLEOTIDE SEQUENCE [LARGE SCALE GENOMIC DNA]</scope>
    <source>
        <strain evidence="1 2">NIES-144</strain>
    </source>
</reference>
<keyword evidence="2" id="KW-1185">Reference proteome</keyword>
<protein>
    <submittedName>
        <fullName evidence="1">Uncharacterized protein</fullName>
    </submittedName>
</protein>
<gene>
    <name evidence="1" type="ORF">HaLaN_12553</name>
</gene>
<evidence type="ECO:0000313" key="2">
    <source>
        <dbReference type="Proteomes" id="UP000485058"/>
    </source>
</evidence>
<dbReference type="AlphaFoldDB" id="A0A699Z3P0"/>
<comment type="caution">
    <text evidence="1">The sequence shown here is derived from an EMBL/GenBank/DDBJ whole genome shotgun (WGS) entry which is preliminary data.</text>
</comment>